<dbReference type="EC" id="1.4.3.5" evidence="6"/>
<dbReference type="InterPro" id="IPR019576">
    <property type="entry name" value="Pyridoxamine_oxidase_dimer_C"/>
</dbReference>
<dbReference type="Proteomes" id="UP000708298">
    <property type="component" value="Unassembled WGS sequence"/>
</dbReference>
<comment type="catalytic activity">
    <reaction evidence="6">
        <text>pyridoxine 5'-phosphate + O2 = pyridoxal 5'-phosphate + H2O2</text>
        <dbReference type="Rhea" id="RHEA:15149"/>
        <dbReference type="ChEBI" id="CHEBI:15379"/>
        <dbReference type="ChEBI" id="CHEBI:16240"/>
        <dbReference type="ChEBI" id="CHEBI:58589"/>
        <dbReference type="ChEBI" id="CHEBI:597326"/>
        <dbReference type="EC" id="1.4.3.5"/>
    </reaction>
</comment>
<feature type="binding site" evidence="6 7">
    <location>
        <begin position="126"/>
        <end position="127"/>
    </location>
    <ligand>
        <name>FMN</name>
        <dbReference type="ChEBI" id="CHEBI:58210"/>
    </ligand>
</feature>
<dbReference type="NCBIfam" id="TIGR00558">
    <property type="entry name" value="pdxH"/>
    <property type="match status" value="1"/>
</dbReference>
<feature type="binding site" evidence="6">
    <location>
        <position position="113"/>
    </location>
    <ligand>
        <name>substrate</name>
    </ligand>
</feature>
<evidence type="ECO:0000256" key="3">
    <source>
        <dbReference type="ARBA" id="ARBA00022643"/>
    </source>
</evidence>
<evidence type="ECO:0000256" key="6">
    <source>
        <dbReference type="HAMAP-Rule" id="MF_01629"/>
    </source>
</evidence>
<feature type="binding site" evidence="6 7">
    <location>
        <position position="171"/>
    </location>
    <ligand>
        <name>FMN</name>
        <dbReference type="ChEBI" id="CHEBI:58210"/>
    </ligand>
</feature>
<evidence type="ECO:0000256" key="2">
    <source>
        <dbReference type="ARBA" id="ARBA00022630"/>
    </source>
</evidence>
<evidence type="ECO:0000313" key="10">
    <source>
        <dbReference type="EMBL" id="MCB8875565.1"/>
    </source>
</evidence>
<feature type="binding site" evidence="6 7">
    <location>
        <position position="181"/>
    </location>
    <ligand>
        <name>FMN</name>
        <dbReference type="ChEBI" id="CHEBI:58210"/>
    </ligand>
</feature>
<comment type="subunit">
    <text evidence="6">Homodimer.</text>
</comment>
<comment type="pathway">
    <text evidence="6">Cofactor metabolism; pyridoxal 5'-phosphate salvage; pyridoxal 5'-phosphate from pyridoxine 5'-phosphate: step 1/1.</text>
</comment>
<dbReference type="RefSeq" id="WP_227321204.1">
    <property type="nucleotide sequence ID" value="NZ_JAESVB010000003.1"/>
</dbReference>
<dbReference type="PIRSF" id="PIRSF000190">
    <property type="entry name" value="Pyd_amn-ph_oxd"/>
    <property type="match status" value="1"/>
</dbReference>
<comment type="caution">
    <text evidence="10">The sequence shown here is derived from an EMBL/GenBank/DDBJ whole genome shotgun (WGS) entry which is preliminary data.</text>
</comment>
<dbReference type="Pfam" id="PF01243">
    <property type="entry name" value="PNPOx_N"/>
    <property type="match status" value="1"/>
</dbReference>
<evidence type="ECO:0000256" key="7">
    <source>
        <dbReference type="PIRSR" id="PIRSR000190-2"/>
    </source>
</evidence>
<proteinExistence type="inferred from homology"/>
<dbReference type="NCBIfam" id="NF004231">
    <property type="entry name" value="PRK05679.1"/>
    <property type="match status" value="1"/>
</dbReference>
<evidence type="ECO:0000256" key="5">
    <source>
        <dbReference type="ARBA" id="ARBA00023096"/>
    </source>
</evidence>
<protein>
    <recommendedName>
        <fullName evidence="6">Pyridoxine/pyridoxamine 5'-phosphate oxidase</fullName>
        <ecNumber evidence="6">1.4.3.5</ecNumber>
    </recommendedName>
    <alternativeName>
        <fullName evidence="6">PNP/PMP oxidase</fullName>
        <shortName evidence="6">PNPOx</shortName>
    </alternativeName>
    <alternativeName>
        <fullName evidence="6">Pyridoxal 5'-phosphate synthase</fullName>
    </alternativeName>
</protein>
<comment type="similarity">
    <text evidence="1 6">Belongs to the pyridoxamine 5'-phosphate oxidase family.</text>
</comment>
<dbReference type="GO" id="GO:0010181">
    <property type="term" value="F:FMN binding"/>
    <property type="evidence" value="ECO:0007669"/>
    <property type="project" value="UniProtKB-UniRule"/>
</dbReference>
<dbReference type="InterPro" id="IPR012349">
    <property type="entry name" value="Split_barrel_FMN-bd"/>
</dbReference>
<evidence type="ECO:0000256" key="1">
    <source>
        <dbReference type="ARBA" id="ARBA00007301"/>
    </source>
</evidence>
<dbReference type="Gene3D" id="2.30.110.10">
    <property type="entry name" value="Electron Transport, Fmn-binding Protein, Chain A"/>
    <property type="match status" value="1"/>
</dbReference>
<dbReference type="SUPFAM" id="SSF50475">
    <property type="entry name" value="FMN-binding split barrel"/>
    <property type="match status" value="1"/>
</dbReference>
<feature type="binding site" evidence="6">
    <location>
        <position position="117"/>
    </location>
    <ligand>
        <name>substrate</name>
    </ligand>
</feature>
<reference evidence="10" key="1">
    <citation type="journal article" date="2021" name="Microorganisms">
        <title>Acidisoma silvae sp. nov. and Acidisomacellulosilytica sp. nov., Two Acidophilic Bacteria Isolated from Decaying Wood, Hydrolyzing Cellulose and Producing Poly-3-hydroxybutyrate.</title>
        <authorList>
            <person name="Mieszkin S."/>
            <person name="Pouder E."/>
            <person name="Uroz S."/>
            <person name="Simon-Colin C."/>
            <person name="Alain K."/>
        </authorList>
    </citation>
    <scope>NUCLEOTIDE SEQUENCE</scope>
    <source>
        <strain evidence="10">HW T2.11</strain>
    </source>
</reference>
<dbReference type="AlphaFoldDB" id="A0A964DYM9"/>
<feature type="binding site" evidence="6 7">
    <location>
        <position position="68"/>
    </location>
    <ligand>
        <name>FMN</name>
        <dbReference type="ChEBI" id="CHEBI:58210"/>
    </ligand>
</feature>
<name>A0A964DYM9_9PROT</name>
<dbReference type="EMBL" id="JAESVB010000003">
    <property type="protein sequence ID" value="MCB8875565.1"/>
    <property type="molecule type" value="Genomic_DNA"/>
</dbReference>
<feature type="domain" description="Pyridoxamine 5'-phosphate oxidase N-terminal" evidence="8">
    <location>
        <begin position="20"/>
        <end position="144"/>
    </location>
</feature>
<feature type="binding site" evidence="6 7">
    <location>
        <position position="91"/>
    </location>
    <ligand>
        <name>FMN</name>
        <dbReference type="ChEBI" id="CHEBI:58210"/>
    </ligand>
</feature>
<comment type="catalytic activity">
    <reaction evidence="6">
        <text>pyridoxamine 5'-phosphate + O2 + H2O = pyridoxal 5'-phosphate + H2O2 + NH4(+)</text>
        <dbReference type="Rhea" id="RHEA:15817"/>
        <dbReference type="ChEBI" id="CHEBI:15377"/>
        <dbReference type="ChEBI" id="CHEBI:15379"/>
        <dbReference type="ChEBI" id="CHEBI:16240"/>
        <dbReference type="ChEBI" id="CHEBI:28938"/>
        <dbReference type="ChEBI" id="CHEBI:58451"/>
        <dbReference type="ChEBI" id="CHEBI:597326"/>
        <dbReference type="EC" id="1.4.3.5"/>
    </reaction>
</comment>
<dbReference type="PANTHER" id="PTHR10851">
    <property type="entry name" value="PYRIDOXINE-5-PHOSPHATE OXIDASE"/>
    <property type="match status" value="1"/>
</dbReference>
<feature type="domain" description="Pyridoxine 5'-phosphate oxidase dimerisation C-terminal" evidence="9">
    <location>
        <begin position="158"/>
        <end position="200"/>
    </location>
</feature>
<keyword evidence="5 6" id="KW-0664">Pyridoxine biosynthesis</keyword>
<dbReference type="GO" id="GO:0008615">
    <property type="term" value="P:pyridoxine biosynthetic process"/>
    <property type="evidence" value="ECO:0007669"/>
    <property type="project" value="UniProtKB-UniRule"/>
</dbReference>
<comment type="function">
    <text evidence="6">Catalyzes the oxidation of either pyridoxine 5'-phosphate (PNP) or pyridoxamine 5'-phosphate (PMP) into pyridoxal 5'-phosphate (PLP).</text>
</comment>
<dbReference type="GO" id="GO:0004733">
    <property type="term" value="F:pyridoxamine phosphate oxidase activity"/>
    <property type="evidence" value="ECO:0007669"/>
    <property type="project" value="UniProtKB-UniRule"/>
</dbReference>
<feature type="binding site" evidence="6">
    <location>
        <begin position="177"/>
        <end position="179"/>
    </location>
    <ligand>
        <name>substrate</name>
    </ligand>
</feature>
<reference evidence="10" key="2">
    <citation type="submission" date="2021-01" db="EMBL/GenBank/DDBJ databases">
        <authorList>
            <person name="Mieszkin S."/>
            <person name="Pouder E."/>
            <person name="Alain K."/>
        </authorList>
    </citation>
    <scope>NUCLEOTIDE SEQUENCE</scope>
    <source>
        <strain evidence="10">HW T2.11</strain>
    </source>
</reference>
<dbReference type="PANTHER" id="PTHR10851:SF0">
    <property type="entry name" value="PYRIDOXINE-5'-PHOSPHATE OXIDASE"/>
    <property type="match status" value="1"/>
</dbReference>
<dbReference type="InterPro" id="IPR019740">
    <property type="entry name" value="Pyridox_Oxase_CS"/>
</dbReference>
<dbReference type="InterPro" id="IPR000659">
    <property type="entry name" value="Pyridox_Oxase"/>
</dbReference>
<dbReference type="HAMAP" id="MF_01629">
    <property type="entry name" value="PdxH"/>
    <property type="match status" value="1"/>
</dbReference>
<dbReference type="PROSITE" id="PS01064">
    <property type="entry name" value="PYRIDOX_OXIDASE"/>
    <property type="match status" value="1"/>
</dbReference>
<keyword evidence="2 6" id="KW-0285">Flavoprotein</keyword>
<comment type="cofactor">
    <cofactor evidence="6 7">
        <name>FMN</name>
        <dbReference type="ChEBI" id="CHEBI:58210"/>
    </cofactor>
    <text evidence="6 7">Binds 1 FMN per subunit.</text>
</comment>
<comment type="pathway">
    <text evidence="6">Cofactor metabolism; pyridoxal 5'-phosphate salvage; pyridoxal 5'-phosphate from pyridoxamine 5'-phosphate: step 1/1.</text>
</comment>
<organism evidence="10 11">
    <name type="scientific">Acidisoma silvae</name>
    <dbReference type="NCBI Taxonomy" id="2802396"/>
    <lineage>
        <taxon>Bacteria</taxon>
        <taxon>Pseudomonadati</taxon>
        <taxon>Pseudomonadota</taxon>
        <taxon>Alphaproteobacteria</taxon>
        <taxon>Acetobacterales</taxon>
        <taxon>Acidocellaceae</taxon>
        <taxon>Acidisoma</taxon>
    </lineage>
</organism>
<evidence type="ECO:0000256" key="4">
    <source>
        <dbReference type="ARBA" id="ARBA00023002"/>
    </source>
</evidence>
<keyword evidence="3 6" id="KW-0288">FMN</keyword>
<keyword evidence="4 6" id="KW-0560">Oxidoreductase</keyword>
<feature type="binding site" evidence="6 7">
    <location>
        <begin position="62"/>
        <end position="63"/>
    </location>
    <ligand>
        <name>FMN</name>
        <dbReference type="ChEBI" id="CHEBI:58210"/>
    </ligand>
</feature>
<feature type="binding site" evidence="6">
    <location>
        <position position="52"/>
    </location>
    <ligand>
        <name>substrate</name>
    </ligand>
</feature>
<accession>A0A964DYM9</accession>
<dbReference type="InterPro" id="IPR011576">
    <property type="entry name" value="Pyridox_Oxase_N"/>
</dbReference>
<evidence type="ECO:0000259" key="9">
    <source>
        <dbReference type="Pfam" id="PF10590"/>
    </source>
</evidence>
<keyword evidence="11" id="KW-1185">Reference proteome</keyword>
<feature type="binding site" evidence="6 7">
    <location>
        <begin position="47"/>
        <end position="52"/>
    </location>
    <ligand>
        <name>FMN</name>
        <dbReference type="ChEBI" id="CHEBI:58210"/>
    </ligand>
</feature>
<gene>
    <name evidence="6 10" type="primary">pdxH</name>
    <name evidence="10" type="ORF">ASILVAE211_10260</name>
</gene>
<evidence type="ECO:0000313" key="11">
    <source>
        <dbReference type="Proteomes" id="UP000708298"/>
    </source>
</evidence>
<sequence>MSSTTVSDTDPFRLLTDWLAEAKRTEIADANAMTLATCGADGQPDARIVLLKSHDEQGLVFYTNYESRKGQELAENPRACLNFHWKTLQRQVRVLGRVEKVDPVEADGYFASRPRISKLGAWASDQSRPLAERSVLEARLAEAEARFPDNNVSRPPHWSGFRVVPLRFEFWREMPYRLHDRLILSRASETGAWETSRLFP</sequence>
<evidence type="ECO:0000259" key="8">
    <source>
        <dbReference type="Pfam" id="PF01243"/>
    </source>
</evidence>
<dbReference type="Pfam" id="PF10590">
    <property type="entry name" value="PNP_phzG_C"/>
    <property type="match status" value="1"/>
</dbReference>
<feature type="binding site" evidence="6 7">
    <location>
        <position position="69"/>
    </location>
    <ligand>
        <name>FMN</name>
        <dbReference type="ChEBI" id="CHEBI:58210"/>
    </ligand>
</feature>
<feature type="binding site" evidence="6">
    <location>
        <position position="109"/>
    </location>
    <ligand>
        <name>substrate</name>
    </ligand>
</feature>